<dbReference type="CDD" id="cd02874">
    <property type="entry name" value="GH18_CFLE_spore_hydrolase"/>
    <property type="match status" value="1"/>
</dbReference>
<evidence type="ECO:0000313" key="4">
    <source>
        <dbReference type="EMBL" id="KUK83218.1"/>
    </source>
</evidence>
<dbReference type="InterPro" id="IPR041704">
    <property type="entry name" value="CFLE_GH18"/>
</dbReference>
<keyword evidence="2" id="KW-0326">Glycosidase</keyword>
<dbReference type="AlphaFoldDB" id="A0A101HV59"/>
<comment type="caution">
    <text evidence="4">The sequence shown here is derived from an EMBL/GenBank/DDBJ whole genome shotgun (WGS) entry which is preliminary data.</text>
</comment>
<accession>A0A101HV59</accession>
<evidence type="ECO:0000256" key="1">
    <source>
        <dbReference type="ARBA" id="ARBA00022801"/>
    </source>
</evidence>
<evidence type="ECO:0000313" key="5">
    <source>
        <dbReference type="Proteomes" id="UP000054705"/>
    </source>
</evidence>
<dbReference type="InterPro" id="IPR029070">
    <property type="entry name" value="Chitinase_insertion_sf"/>
</dbReference>
<dbReference type="GO" id="GO:0016798">
    <property type="term" value="F:hydrolase activity, acting on glycosyl bonds"/>
    <property type="evidence" value="ECO:0007669"/>
    <property type="project" value="UniProtKB-KW"/>
</dbReference>
<evidence type="ECO:0000256" key="2">
    <source>
        <dbReference type="ARBA" id="ARBA00023295"/>
    </source>
</evidence>
<dbReference type="SMART" id="SM00636">
    <property type="entry name" value="Glyco_18"/>
    <property type="match status" value="1"/>
</dbReference>
<protein>
    <submittedName>
        <fullName evidence="4">Glycoside hydrolase family 18</fullName>
    </submittedName>
</protein>
<dbReference type="PATRIC" id="fig|110500.4.peg.490"/>
<dbReference type="PANTHER" id="PTHR46066:SF2">
    <property type="entry name" value="CHITINASE DOMAIN-CONTAINING PROTEIN 1"/>
    <property type="match status" value="1"/>
</dbReference>
<dbReference type="PROSITE" id="PS51910">
    <property type="entry name" value="GH18_2"/>
    <property type="match status" value="1"/>
</dbReference>
<feature type="domain" description="GH18" evidence="3">
    <location>
        <begin position="42"/>
        <end position="358"/>
    </location>
</feature>
<dbReference type="InterPro" id="IPR011583">
    <property type="entry name" value="Chitinase_II/V-like_cat"/>
</dbReference>
<dbReference type="Pfam" id="PF00704">
    <property type="entry name" value="Glyco_hydro_18"/>
    <property type="match status" value="1"/>
</dbReference>
<dbReference type="GO" id="GO:0005975">
    <property type="term" value="P:carbohydrate metabolic process"/>
    <property type="evidence" value="ECO:0007669"/>
    <property type="project" value="InterPro"/>
</dbReference>
<gene>
    <name evidence="4" type="ORF">XD97_0236</name>
</gene>
<keyword evidence="1 4" id="KW-0378">Hydrolase</keyword>
<dbReference type="Gene3D" id="3.10.50.10">
    <property type="match status" value="1"/>
</dbReference>
<organism evidence="4 5">
    <name type="scientific">Pelotomaculum thermopropionicum</name>
    <dbReference type="NCBI Taxonomy" id="110500"/>
    <lineage>
        <taxon>Bacteria</taxon>
        <taxon>Bacillati</taxon>
        <taxon>Bacillota</taxon>
        <taxon>Clostridia</taxon>
        <taxon>Eubacteriales</taxon>
        <taxon>Desulfotomaculaceae</taxon>
        <taxon>Pelotomaculum</taxon>
    </lineage>
</organism>
<dbReference type="InterPro" id="IPR017853">
    <property type="entry name" value="GH"/>
</dbReference>
<dbReference type="GO" id="GO:0008061">
    <property type="term" value="F:chitin binding"/>
    <property type="evidence" value="ECO:0007669"/>
    <property type="project" value="InterPro"/>
</dbReference>
<proteinExistence type="predicted"/>
<name>A0A101HV59_9FIRM</name>
<dbReference type="InterPro" id="IPR001223">
    <property type="entry name" value="Glyco_hydro18_cat"/>
</dbReference>
<dbReference type="SUPFAM" id="SSF51445">
    <property type="entry name" value="(Trans)glycosidases"/>
    <property type="match status" value="1"/>
</dbReference>
<sequence length="363" mass="40951">MKIYQPGVFLMLMLLLAGGLCFGIKDDSGQNGNPYSVNRLERTVLGYYTEDYPGDRLSYHSLVRNHDRVDITAFFNYVTDGRGNIAGQPVREAIELAERKNIKTTLMLVHNFHGGKIDRDRAHEVLSKASNRENLARNILSLVKENGFDGVNLDLEFVPPGDRPYYNIFLAGLKELFKPYGYLLTVSVPAKTWDNPGNQWSGAYDYSFIGQTADLVALMTYDEHWSGGVPGPIASLPWMRQVLDYAVRTIPESKILIGVAAYGYDWAPDGAGTVRWYRAEALAAEHGGAGWDDRYAAPYLIYYDEGGTRHEVWYENKSSLSAKLDLVNSYNVAGIGIWRLGFEDEDFWETVNWKLEPQNNLGY</sequence>
<dbReference type="Gene3D" id="3.20.20.80">
    <property type="entry name" value="Glycosidases"/>
    <property type="match status" value="1"/>
</dbReference>
<dbReference type="EMBL" id="LGGS01000041">
    <property type="protein sequence ID" value="KUK83218.1"/>
    <property type="molecule type" value="Genomic_DNA"/>
</dbReference>
<dbReference type="PANTHER" id="PTHR46066">
    <property type="entry name" value="CHITINASE DOMAIN-CONTAINING PROTEIN 1 FAMILY MEMBER"/>
    <property type="match status" value="1"/>
</dbReference>
<evidence type="ECO:0000259" key="3">
    <source>
        <dbReference type="PROSITE" id="PS51910"/>
    </source>
</evidence>
<dbReference type="Proteomes" id="UP000054705">
    <property type="component" value="Unassembled WGS sequence"/>
</dbReference>
<reference evidence="5" key="1">
    <citation type="journal article" date="2015" name="MBio">
        <title>Genome-Resolved Metagenomic Analysis Reveals Roles for Candidate Phyla and Other Microbial Community Members in Biogeochemical Transformations in Oil Reservoirs.</title>
        <authorList>
            <person name="Hu P."/>
            <person name="Tom L."/>
            <person name="Singh A."/>
            <person name="Thomas B.C."/>
            <person name="Baker B.J."/>
            <person name="Piceno Y.M."/>
            <person name="Andersen G.L."/>
            <person name="Banfield J.F."/>
        </authorList>
    </citation>
    <scope>NUCLEOTIDE SEQUENCE [LARGE SCALE GENOMIC DNA]</scope>
</reference>